<gene>
    <name evidence="2" type="ORF">SODALDRAFT_357373</name>
</gene>
<dbReference type="AlphaFoldDB" id="A0A3N2Q3K1"/>
<protein>
    <submittedName>
        <fullName evidence="2">Uncharacterized protein</fullName>
    </submittedName>
</protein>
<feature type="region of interest" description="Disordered" evidence="1">
    <location>
        <begin position="183"/>
        <end position="224"/>
    </location>
</feature>
<dbReference type="EMBL" id="ML119052">
    <property type="protein sequence ID" value="ROT41339.1"/>
    <property type="molecule type" value="Genomic_DNA"/>
</dbReference>
<organism evidence="2 3">
    <name type="scientific">Sodiomyces alkalinus (strain CBS 110278 / VKM F-3762 / F11)</name>
    <name type="common">Alkaliphilic filamentous fungus</name>
    <dbReference type="NCBI Taxonomy" id="1314773"/>
    <lineage>
        <taxon>Eukaryota</taxon>
        <taxon>Fungi</taxon>
        <taxon>Dikarya</taxon>
        <taxon>Ascomycota</taxon>
        <taxon>Pezizomycotina</taxon>
        <taxon>Sordariomycetes</taxon>
        <taxon>Hypocreomycetidae</taxon>
        <taxon>Glomerellales</taxon>
        <taxon>Plectosphaerellaceae</taxon>
        <taxon>Sodiomyces</taxon>
    </lineage>
</organism>
<sequence>MRRFQVETKSPSLPRVDRVRQEPGSSMAPHSSRHGDTHSTYGPHKHKHKHLTTPTPLTLYSLLLTALGSPFATNSNPILPISHIYPRDPSLCTTLIHVSKLGLIYRALAIWTHGTATAHDTSPSSSSHPSYQNNSPCFPPSLPLHLPLPLSLFSFPLSVPPLTWSTPWLLLTLALVTTGVPTTYQKNQRPGYRQNAPTPRHVRRPSVIRHPPKYFRTHLPPDRQ</sequence>
<reference evidence="2 3" key="1">
    <citation type="journal article" date="2018" name="Mol. Ecol.">
        <title>The obligate alkalophilic soda-lake fungus Sodiomyces alkalinus has shifted to a protein diet.</title>
        <authorList>
            <person name="Grum-Grzhimaylo A.A."/>
            <person name="Falkoski D.L."/>
            <person name="van den Heuvel J."/>
            <person name="Valero-Jimenez C.A."/>
            <person name="Min B."/>
            <person name="Choi I.G."/>
            <person name="Lipzen A."/>
            <person name="Daum C.G."/>
            <person name="Aanen D.K."/>
            <person name="Tsang A."/>
            <person name="Henrissat B."/>
            <person name="Bilanenko E.N."/>
            <person name="de Vries R.P."/>
            <person name="van Kan J.A.L."/>
            <person name="Grigoriev I.V."/>
            <person name="Debets A.J.M."/>
        </authorList>
    </citation>
    <scope>NUCLEOTIDE SEQUENCE [LARGE SCALE GENOMIC DNA]</scope>
    <source>
        <strain evidence="2 3">F11</strain>
    </source>
</reference>
<evidence type="ECO:0000313" key="2">
    <source>
        <dbReference type="EMBL" id="ROT41339.1"/>
    </source>
</evidence>
<dbReference type="GeneID" id="39582477"/>
<keyword evidence="3" id="KW-1185">Reference proteome</keyword>
<evidence type="ECO:0000256" key="1">
    <source>
        <dbReference type="SAM" id="MobiDB-lite"/>
    </source>
</evidence>
<dbReference type="Proteomes" id="UP000272025">
    <property type="component" value="Unassembled WGS sequence"/>
</dbReference>
<feature type="region of interest" description="Disordered" evidence="1">
    <location>
        <begin position="1"/>
        <end position="52"/>
    </location>
</feature>
<accession>A0A3N2Q3K1</accession>
<name>A0A3N2Q3K1_SODAK</name>
<proteinExistence type="predicted"/>
<feature type="compositionally biased region" description="Basic residues" evidence="1">
    <location>
        <begin position="200"/>
        <end position="216"/>
    </location>
</feature>
<dbReference type="RefSeq" id="XP_028469145.1">
    <property type="nucleotide sequence ID" value="XM_028613999.1"/>
</dbReference>
<evidence type="ECO:0000313" key="3">
    <source>
        <dbReference type="Proteomes" id="UP000272025"/>
    </source>
</evidence>